<evidence type="ECO:0000313" key="12">
    <source>
        <dbReference type="Proteomes" id="UP000013097"/>
    </source>
</evidence>
<accession>N9Y5D7</accession>
<feature type="transmembrane region" description="Helical" evidence="9">
    <location>
        <begin position="137"/>
        <end position="158"/>
    </location>
</feature>
<dbReference type="GO" id="GO:0042956">
    <property type="term" value="P:maltodextrin transmembrane transport"/>
    <property type="evidence" value="ECO:0007669"/>
    <property type="project" value="TreeGrafter"/>
</dbReference>
<dbReference type="PANTHER" id="PTHR32243:SF50">
    <property type="entry name" value="MALTOSE_MALTODEXTRIN TRANSPORT SYSTEM PERMEASE PROTEIN MALG"/>
    <property type="match status" value="1"/>
</dbReference>
<feature type="transmembrane region" description="Helical" evidence="9">
    <location>
        <begin position="225"/>
        <end position="248"/>
    </location>
</feature>
<comment type="similarity">
    <text evidence="2">Belongs to the binding-protein-dependent transport system permease family. MalFG subfamily.</text>
</comment>
<keyword evidence="12" id="KW-1185">Reference proteome</keyword>
<protein>
    <recommendedName>
        <fullName evidence="10">ABC transmembrane type-1 domain-containing protein</fullName>
    </recommendedName>
</protein>
<evidence type="ECO:0000259" key="10">
    <source>
        <dbReference type="PROSITE" id="PS50928"/>
    </source>
</evidence>
<dbReference type="GO" id="GO:0005886">
    <property type="term" value="C:plasma membrane"/>
    <property type="evidence" value="ECO:0007669"/>
    <property type="project" value="UniProtKB-SubCell"/>
</dbReference>
<feature type="transmembrane region" description="Helical" evidence="9">
    <location>
        <begin position="40"/>
        <end position="64"/>
    </location>
</feature>
<dbReference type="Pfam" id="PF00528">
    <property type="entry name" value="BPD_transp_1"/>
    <property type="match status" value="1"/>
</dbReference>
<evidence type="ECO:0000313" key="11">
    <source>
        <dbReference type="EMBL" id="ENZ03022.1"/>
    </source>
</evidence>
<evidence type="ECO:0000256" key="7">
    <source>
        <dbReference type="ARBA" id="ARBA00022989"/>
    </source>
</evidence>
<comment type="caution">
    <text evidence="11">The sequence shown here is derived from an EMBL/GenBank/DDBJ whole genome shotgun (WGS) entry which is preliminary data.</text>
</comment>
<dbReference type="RefSeq" id="WP_002596712.1">
    <property type="nucleotide sequence ID" value="NZ_KB850956.1"/>
</dbReference>
<keyword evidence="7 9" id="KW-1133">Transmembrane helix</keyword>
<keyword evidence="6 9" id="KW-0812">Transmembrane</keyword>
<sequence>MELKTNKINSIEPKSINVSDKKGKKKKYKHKRKMTKPERVTLWLSRIFIWASILIILFPVLAIVTASLSTGSSFIQKELIPSEITFDNYIYVLKETDFLLWVWNSFKVCFLVAVAQVLMTLPAAYTFSRLRFTGKKYGLMSLLILQMFPASMALPAILSISYRLNGMDNHLFLILVMCGASAYNIWLMKGFIDGLPKELDESALVDGANHNQIFRKIIFPLCKPMLVVIFFFSFIGTFGEFVLSAALLKDPSLKTLVIGLKSFMDSGVSTNWTAYAAASVMATIPLAILFVSIQKFVSKGLVAGAVKE</sequence>
<reference evidence="11 12" key="1">
    <citation type="submission" date="2013-01" db="EMBL/GenBank/DDBJ databases">
        <title>The Genome Sequence of Clostridium colicanis 209318.</title>
        <authorList>
            <consortium name="The Broad Institute Genome Sequencing Platform"/>
            <person name="Earl A."/>
            <person name="Ward D."/>
            <person name="Feldgarden M."/>
            <person name="Gevers D."/>
            <person name="Courvalin P."/>
            <person name="Lambert T."/>
            <person name="Walker B."/>
            <person name="Young S.K."/>
            <person name="Zeng Q."/>
            <person name="Gargeya S."/>
            <person name="Fitzgerald M."/>
            <person name="Haas B."/>
            <person name="Abouelleil A."/>
            <person name="Alvarado L."/>
            <person name="Arachchi H.M."/>
            <person name="Berlin A.M."/>
            <person name="Chapman S.B."/>
            <person name="Dewar J."/>
            <person name="Goldberg J."/>
            <person name="Griggs A."/>
            <person name="Gujja S."/>
            <person name="Hansen M."/>
            <person name="Howarth C."/>
            <person name="Imamovic A."/>
            <person name="Larimer J."/>
            <person name="McCowan C."/>
            <person name="Murphy C."/>
            <person name="Neiman D."/>
            <person name="Pearson M."/>
            <person name="Priest M."/>
            <person name="Roberts A."/>
            <person name="Saif S."/>
            <person name="Shea T."/>
            <person name="Sisk P."/>
            <person name="Sykes S."/>
            <person name="Wortman J."/>
            <person name="Nusbaum C."/>
            <person name="Birren B."/>
        </authorList>
    </citation>
    <scope>NUCLEOTIDE SEQUENCE [LARGE SCALE GENOMIC DNA]</scope>
    <source>
        <strain evidence="11 12">209318</strain>
    </source>
</reference>
<dbReference type="InterPro" id="IPR000515">
    <property type="entry name" value="MetI-like"/>
</dbReference>
<dbReference type="GO" id="GO:0015423">
    <property type="term" value="F:ABC-type maltose transporter activity"/>
    <property type="evidence" value="ECO:0007669"/>
    <property type="project" value="TreeGrafter"/>
</dbReference>
<comment type="subcellular location">
    <subcellularLocation>
        <location evidence="1 9">Cell membrane</location>
        <topology evidence="1 9">Multi-pass membrane protein</topology>
    </subcellularLocation>
</comment>
<dbReference type="eggNOG" id="COG3833">
    <property type="taxonomic scope" value="Bacteria"/>
</dbReference>
<keyword evidence="8 9" id="KW-0472">Membrane</keyword>
<feature type="transmembrane region" description="Helical" evidence="9">
    <location>
        <begin position="101"/>
        <end position="125"/>
    </location>
</feature>
<dbReference type="CDD" id="cd06261">
    <property type="entry name" value="TM_PBP2"/>
    <property type="match status" value="1"/>
</dbReference>
<dbReference type="AlphaFoldDB" id="N9Y5D7"/>
<evidence type="ECO:0000256" key="9">
    <source>
        <dbReference type="RuleBase" id="RU363032"/>
    </source>
</evidence>
<dbReference type="EMBL" id="AGYT01000007">
    <property type="protein sequence ID" value="ENZ03022.1"/>
    <property type="molecule type" value="Genomic_DNA"/>
</dbReference>
<dbReference type="PANTHER" id="PTHR32243">
    <property type="entry name" value="MALTOSE TRANSPORT SYSTEM PERMEASE-RELATED"/>
    <property type="match status" value="1"/>
</dbReference>
<gene>
    <name evidence="11" type="ORF">HMPREF1092_00208</name>
</gene>
<organism evidence="11 12">
    <name type="scientific">Clostridium thermobutyricum</name>
    <dbReference type="NCBI Taxonomy" id="29372"/>
    <lineage>
        <taxon>Bacteria</taxon>
        <taxon>Bacillati</taxon>
        <taxon>Bacillota</taxon>
        <taxon>Clostridia</taxon>
        <taxon>Eubacteriales</taxon>
        <taxon>Clostridiaceae</taxon>
        <taxon>Clostridium</taxon>
    </lineage>
</organism>
<evidence type="ECO:0000256" key="5">
    <source>
        <dbReference type="ARBA" id="ARBA00022597"/>
    </source>
</evidence>
<feature type="transmembrane region" description="Helical" evidence="9">
    <location>
        <begin position="272"/>
        <end position="291"/>
    </location>
</feature>
<evidence type="ECO:0000256" key="2">
    <source>
        <dbReference type="ARBA" id="ARBA00009047"/>
    </source>
</evidence>
<feature type="domain" description="ABC transmembrane type-1" evidence="10">
    <location>
        <begin position="102"/>
        <end position="293"/>
    </location>
</feature>
<dbReference type="HOGENOM" id="CLU_016047_1_2_9"/>
<dbReference type="PROSITE" id="PS50928">
    <property type="entry name" value="ABC_TM1"/>
    <property type="match status" value="1"/>
</dbReference>
<keyword evidence="4" id="KW-1003">Cell membrane</keyword>
<keyword evidence="3 9" id="KW-0813">Transport</keyword>
<feature type="transmembrane region" description="Helical" evidence="9">
    <location>
        <begin position="170"/>
        <end position="187"/>
    </location>
</feature>
<evidence type="ECO:0000256" key="6">
    <source>
        <dbReference type="ARBA" id="ARBA00022692"/>
    </source>
</evidence>
<dbReference type="Proteomes" id="UP000013097">
    <property type="component" value="Unassembled WGS sequence"/>
</dbReference>
<evidence type="ECO:0000256" key="8">
    <source>
        <dbReference type="ARBA" id="ARBA00023136"/>
    </source>
</evidence>
<dbReference type="Gene3D" id="1.10.3720.10">
    <property type="entry name" value="MetI-like"/>
    <property type="match status" value="1"/>
</dbReference>
<dbReference type="InterPro" id="IPR035906">
    <property type="entry name" value="MetI-like_sf"/>
</dbReference>
<evidence type="ECO:0000256" key="1">
    <source>
        <dbReference type="ARBA" id="ARBA00004651"/>
    </source>
</evidence>
<dbReference type="PATRIC" id="fig|999411.4.peg.191"/>
<keyword evidence="5" id="KW-0762">Sugar transport</keyword>
<name>N9Y5D7_9CLOT</name>
<dbReference type="InterPro" id="IPR050901">
    <property type="entry name" value="BP-dep_ABC_trans_perm"/>
</dbReference>
<dbReference type="SUPFAM" id="SSF161098">
    <property type="entry name" value="MetI-like"/>
    <property type="match status" value="1"/>
</dbReference>
<evidence type="ECO:0000256" key="4">
    <source>
        <dbReference type="ARBA" id="ARBA00022475"/>
    </source>
</evidence>
<evidence type="ECO:0000256" key="3">
    <source>
        <dbReference type="ARBA" id="ARBA00022448"/>
    </source>
</evidence>
<proteinExistence type="inferred from homology"/>